<evidence type="ECO:0000313" key="2">
    <source>
        <dbReference type="EMBL" id="MBE1877427.1"/>
    </source>
</evidence>
<keyword evidence="1" id="KW-1133">Transmembrane helix</keyword>
<name>A0ABR9N192_9MICO</name>
<keyword evidence="3" id="KW-1185">Reference proteome</keyword>
<protein>
    <submittedName>
        <fullName evidence="2">Uncharacterized protein</fullName>
    </submittedName>
</protein>
<evidence type="ECO:0000313" key="3">
    <source>
        <dbReference type="Proteomes" id="UP000625527"/>
    </source>
</evidence>
<dbReference type="EMBL" id="JADAQT010000102">
    <property type="protein sequence ID" value="MBE1877427.1"/>
    <property type="molecule type" value="Genomic_DNA"/>
</dbReference>
<feature type="transmembrane region" description="Helical" evidence="1">
    <location>
        <begin position="115"/>
        <end position="135"/>
    </location>
</feature>
<sequence length="138" mass="15106">MQHDDGTASYRDSNRAAARLALWTLAWVATLAVARFGPEHLWDSRQVASWVAVIVNVLAGAAWIIAFMRFMRALDDLWRKIVQDALATALGVGWVAGFGYLVADAAGLVAYDLDIALFPALLGVAYLVAVVVGWIRYR</sequence>
<reference evidence="2 3" key="1">
    <citation type="submission" date="2020-10" db="EMBL/GenBank/DDBJ databases">
        <title>Myceligenerans pegani sp. nov., an endophytic actinomycete isolated from Peganum harmala L. in Xinjiang, China.</title>
        <authorList>
            <person name="Xin L."/>
        </authorList>
    </citation>
    <scope>NUCLEOTIDE SEQUENCE [LARGE SCALE GENOMIC DNA]</scope>
    <source>
        <strain evidence="2 3">TRM65318</strain>
    </source>
</reference>
<feature type="transmembrane region" description="Helical" evidence="1">
    <location>
        <begin position="82"/>
        <end position="103"/>
    </location>
</feature>
<proteinExistence type="predicted"/>
<feature type="transmembrane region" description="Helical" evidence="1">
    <location>
        <begin position="20"/>
        <end position="37"/>
    </location>
</feature>
<organism evidence="2 3">
    <name type="scientific">Myceligenerans pegani</name>
    <dbReference type="NCBI Taxonomy" id="2776917"/>
    <lineage>
        <taxon>Bacteria</taxon>
        <taxon>Bacillati</taxon>
        <taxon>Actinomycetota</taxon>
        <taxon>Actinomycetes</taxon>
        <taxon>Micrococcales</taxon>
        <taxon>Promicromonosporaceae</taxon>
        <taxon>Myceligenerans</taxon>
    </lineage>
</organism>
<dbReference type="Proteomes" id="UP000625527">
    <property type="component" value="Unassembled WGS sequence"/>
</dbReference>
<accession>A0ABR9N192</accession>
<dbReference type="RefSeq" id="WP_192863983.1">
    <property type="nucleotide sequence ID" value="NZ_JADAQT010000102.1"/>
</dbReference>
<feature type="transmembrane region" description="Helical" evidence="1">
    <location>
        <begin position="49"/>
        <end position="70"/>
    </location>
</feature>
<evidence type="ECO:0000256" key="1">
    <source>
        <dbReference type="SAM" id="Phobius"/>
    </source>
</evidence>
<keyword evidence="1" id="KW-0472">Membrane</keyword>
<keyword evidence="1" id="KW-0812">Transmembrane</keyword>
<gene>
    <name evidence="2" type="ORF">IHE71_17200</name>
</gene>
<comment type="caution">
    <text evidence="2">The sequence shown here is derived from an EMBL/GenBank/DDBJ whole genome shotgun (WGS) entry which is preliminary data.</text>
</comment>